<feature type="region of interest" description="Disordered" evidence="2">
    <location>
        <begin position="1"/>
        <end position="86"/>
    </location>
</feature>
<dbReference type="GO" id="GO:0003677">
    <property type="term" value="F:DNA binding"/>
    <property type="evidence" value="ECO:0007669"/>
    <property type="project" value="InterPro"/>
</dbReference>
<dbReference type="OMA" id="CFARVIR"/>
<dbReference type="SMART" id="SM00428">
    <property type="entry name" value="H3"/>
    <property type="match status" value="1"/>
</dbReference>
<dbReference type="GO" id="GO:0046982">
    <property type="term" value="F:protein heterodimerization activity"/>
    <property type="evidence" value="ECO:0007669"/>
    <property type="project" value="InterPro"/>
</dbReference>
<reference evidence="4 6" key="1">
    <citation type="journal article" date="2014" name="BMC Genomics">
        <title>Genome sequence of Anopheles sinensis provides insight into genetics basis of mosquito competence for malaria parasites.</title>
        <authorList>
            <person name="Zhou D."/>
            <person name="Zhang D."/>
            <person name="Ding G."/>
            <person name="Shi L."/>
            <person name="Hou Q."/>
            <person name="Ye Y."/>
            <person name="Xu Y."/>
            <person name="Zhou H."/>
            <person name="Xiong C."/>
            <person name="Li S."/>
            <person name="Yu J."/>
            <person name="Hong S."/>
            <person name="Yu X."/>
            <person name="Zou P."/>
            <person name="Chen C."/>
            <person name="Chang X."/>
            <person name="Wang W."/>
            <person name="Lv Y."/>
            <person name="Sun Y."/>
            <person name="Ma L."/>
            <person name="Shen B."/>
            <person name="Zhu C."/>
        </authorList>
    </citation>
    <scope>NUCLEOTIDE SEQUENCE [LARGE SCALE GENOMIC DNA]</scope>
</reference>
<feature type="compositionally biased region" description="Polar residues" evidence="2">
    <location>
        <begin position="101"/>
        <end position="134"/>
    </location>
</feature>
<dbReference type="InterPro" id="IPR009072">
    <property type="entry name" value="Histone-fold"/>
</dbReference>
<evidence type="ECO:0000313" key="5">
    <source>
        <dbReference type="EnsemblMetazoa" id="ASIC006970-PA"/>
    </source>
</evidence>
<dbReference type="SUPFAM" id="SSF47113">
    <property type="entry name" value="Histone-fold"/>
    <property type="match status" value="1"/>
</dbReference>
<dbReference type="AlphaFoldDB" id="A0A084VND2"/>
<evidence type="ECO:0000313" key="6">
    <source>
        <dbReference type="Proteomes" id="UP000030765"/>
    </source>
</evidence>
<dbReference type="Proteomes" id="UP000030765">
    <property type="component" value="Unassembled WGS sequence"/>
</dbReference>
<dbReference type="OrthoDB" id="420022at2759"/>
<dbReference type="EMBL" id="ATLV01014737">
    <property type="status" value="NOT_ANNOTATED_CDS"/>
    <property type="molecule type" value="Genomic_DNA"/>
</dbReference>
<comment type="similarity">
    <text evidence="1">Belongs to the histone H3 family.</text>
</comment>
<protein>
    <submittedName>
        <fullName evidence="5">Histone domain-containing protein</fullName>
    </submittedName>
</protein>
<organism evidence="4">
    <name type="scientific">Anopheles sinensis</name>
    <name type="common">Mosquito</name>
    <dbReference type="NCBI Taxonomy" id="74873"/>
    <lineage>
        <taxon>Eukaryota</taxon>
        <taxon>Metazoa</taxon>
        <taxon>Ecdysozoa</taxon>
        <taxon>Arthropoda</taxon>
        <taxon>Hexapoda</taxon>
        <taxon>Insecta</taxon>
        <taxon>Pterygota</taxon>
        <taxon>Neoptera</taxon>
        <taxon>Endopterygota</taxon>
        <taxon>Diptera</taxon>
        <taxon>Nematocera</taxon>
        <taxon>Culicoidea</taxon>
        <taxon>Culicidae</taxon>
        <taxon>Anophelinae</taxon>
        <taxon>Anopheles</taxon>
    </lineage>
</organism>
<evidence type="ECO:0000256" key="1">
    <source>
        <dbReference type="ARBA" id="ARBA00010343"/>
    </source>
</evidence>
<sequence length="248" mass="27955">MAPRKSITGKNKRAKKAPELQKPSPKGSSPGKAQNQIRPFPSNAGLEQMMGFEMDDQSEISDDNTIQSRPNFSYLPSHQHSSPQKVKQAYFPTVHRLGSMSTVPNSDLVQPDTSHEPSTSYGIEMTPESSNSVPNKAPAKTKEDQKRQSRKSKTPMKMNIMKEIVKLQNTGDRIIPKLPFGRVIREILTDYSDSGLRVTLEMLECLQEAAEIYIVQLFEDAYRCTVHRGRVTLIPKDIQLALMIRRES</sequence>
<dbReference type="GO" id="GO:0030527">
    <property type="term" value="F:structural constituent of chromatin"/>
    <property type="evidence" value="ECO:0007669"/>
    <property type="project" value="InterPro"/>
</dbReference>
<dbReference type="STRING" id="74873.A0A084VND2"/>
<dbReference type="InterPro" id="IPR000164">
    <property type="entry name" value="Histone_H3/CENP-A"/>
</dbReference>
<dbReference type="Gene3D" id="1.10.20.10">
    <property type="entry name" value="Histone, subunit A"/>
    <property type="match status" value="1"/>
</dbReference>
<evidence type="ECO:0000256" key="2">
    <source>
        <dbReference type="SAM" id="MobiDB-lite"/>
    </source>
</evidence>
<keyword evidence="6" id="KW-1185">Reference proteome</keyword>
<dbReference type="InterPro" id="IPR007125">
    <property type="entry name" value="H2A/H2B/H3"/>
</dbReference>
<dbReference type="PANTHER" id="PTHR45810:SF1">
    <property type="entry name" value="HISTONE H3-LIKE CENTROMERIC PROTEIN A"/>
    <property type="match status" value="1"/>
</dbReference>
<feature type="domain" description="Core Histone H2A/H2B/H3" evidence="3">
    <location>
        <begin position="160"/>
        <end position="242"/>
    </location>
</feature>
<evidence type="ECO:0000313" key="4">
    <source>
        <dbReference type="EMBL" id="KFB39476.1"/>
    </source>
</evidence>
<feature type="compositionally biased region" description="Acidic residues" evidence="2">
    <location>
        <begin position="53"/>
        <end position="62"/>
    </location>
</feature>
<dbReference type="EnsemblMetazoa" id="ASIC006970-RA">
    <property type="protein sequence ID" value="ASIC006970-PA"/>
    <property type="gene ID" value="ASIC006970"/>
</dbReference>
<gene>
    <name evidence="4" type="ORF">ZHAS_00006970</name>
</gene>
<dbReference type="PANTHER" id="PTHR45810">
    <property type="entry name" value="HISTONE H3.2"/>
    <property type="match status" value="1"/>
</dbReference>
<dbReference type="VEuPathDB" id="VectorBase:ASIS016370"/>
<feature type="compositionally biased region" description="Polar residues" evidence="2">
    <location>
        <begin position="63"/>
        <end position="85"/>
    </location>
</feature>
<feature type="region of interest" description="Disordered" evidence="2">
    <location>
        <begin position="101"/>
        <end position="155"/>
    </location>
</feature>
<dbReference type="CDD" id="cd22911">
    <property type="entry name" value="HFD_H3"/>
    <property type="match status" value="1"/>
</dbReference>
<name>A0A084VND2_ANOSI</name>
<accession>A0A084VND2</accession>
<dbReference type="EMBL" id="KE524984">
    <property type="protein sequence ID" value="KFB39476.1"/>
    <property type="molecule type" value="Genomic_DNA"/>
</dbReference>
<dbReference type="Pfam" id="PF00125">
    <property type="entry name" value="Histone"/>
    <property type="match status" value="1"/>
</dbReference>
<proteinExistence type="inferred from homology"/>
<reference evidence="5" key="2">
    <citation type="submission" date="2020-05" db="UniProtKB">
        <authorList>
            <consortium name="EnsemblMetazoa"/>
        </authorList>
    </citation>
    <scope>IDENTIFICATION</scope>
</reference>
<dbReference type="GO" id="GO:0000786">
    <property type="term" value="C:nucleosome"/>
    <property type="evidence" value="ECO:0007669"/>
    <property type="project" value="InterPro"/>
</dbReference>
<dbReference type="VEuPathDB" id="VectorBase:ASIC006970"/>
<evidence type="ECO:0000259" key="3">
    <source>
        <dbReference type="Pfam" id="PF00125"/>
    </source>
</evidence>